<evidence type="ECO:0000313" key="2">
    <source>
        <dbReference type="EMBL" id="MBP2183381.1"/>
    </source>
</evidence>
<dbReference type="InterPro" id="IPR029058">
    <property type="entry name" value="AB_hydrolase_fold"/>
</dbReference>
<dbReference type="GO" id="GO:0016787">
    <property type="term" value="F:hydrolase activity"/>
    <property type="evidence" value="ECO:0007669"/>
    <property type="project" value="UniProtKB-KW"/>
</dbReference>
<name>A0ABS4PVB3_9PSEU</name>
<dbReference type="Proteomes" id="UP000741013">
    <property type="component" value="Unassembled WGS sequence"/>
</dbReference>
<dbReference type="Pfam" id="PF00756">
    <property type="entry name" value="Esterase"/>
    <property type="match status" value="1"/>
</dbReference>
<sequence length="326" mass="35027">MVRKALVLVLTLAGFAVATPAVADSGRATVLEERLLGDRLVELVVRSPALDADVGVRLLLPKNFEAQPGKRWPALYLLHGCCSAAEGHVEWTTYSDVAEYTEDLGALIVMPEAGDVGFYSDWLSGPAWETFHLTELRRLLEQRYRSGHDRAVAGLSMGGFGALSYAGRHPGMFKAAASYSGLVHTTHEGEPTTSGIQALIASYGEDPLKLWGDPVAQARVWAAHNPYDLARRLRGLPVFIASGNGQPGPLDPPGTAFDPTEQVLGAQSVATAARLKQVGAKVTTCLYGPGTHTWPYWERELHRSLPMLAKAMGASFTPPESLPTAC</sequence>
<dbReference type="RefSeq" id="WP_209666560.1">
    <property type="nucleotide sequence ID" value="NZ_JAGGMS010000001.1"/>
</dbReference>
<feature type="chain" id="PRO_5046228667" evidence="1">
    <location>
        <begin position="24"/>
        <end position="326"/>
    </location>
</feature>
<keyword evidence="3" id="KW-1185">Reference proteome</keyword>
<keyword evidence="1" id="KW-0732">Signal</keyword>
<reference evidence="2 3" key="1">
    <citation type="submission" date="2021-03" db="EMBL/GenBank/DDBJ databases">
        <title>Sequencing the genomes of 1000 actinobacteria strains.</title>
        <authorList>
            <person name="Klenk H.-P."/>
        </authorList>
    </citation>
    <scope>NUCLEOTIDE SEQUENCE [LARGE SCALE GENOMIC DNA]</scope>
    <source>
        <strain evidence="2 3">DSM 45510</strain>
    </source>
</reference>
<dbReference type="EMBL" id="JAGGMS010000001">
    <property type="protein sequence ID" value="MBP2183381.1"/>
    <property type="molecule type" value="Genomic_DNA"/>
</dbReference>
<keyword evidence="2" id="KW-0378">Hydrolase</keyword>
<protein>
    <submittedName>
        <fullName evidence="2">S-formylglutathione hydrolase FrmB</fullName>
    </submittedName>
</protein>
<evidence type="ECO:0000256" key="1">
    <source>
        <dbReference type="SAM" id="SignalP"/>
    </source>
</evidence>
<dbReference type="PANTHER" id="PTHR48098:SF1">
    <property type="entry name" value="DIACYLGLYCEROL ACYLTRANSFERASE_MYCOLYLTRANSFERASE AG85A"/>
    <property type="match status" value="1"/>
</dbReference>
<feature type="signal peptide" evidence="1">
    <location>
        <begin position="1"/>
        <end position="23"/>
    </location>
</feature>
<proteinExistence type="predicted"/>
<comment type="caution">
    <text evidence="2">The sequence shown here is derived from an EMBL/GenBank/DDBJ whole genome shotgun (WGS) entry which is preliminary data.</text>
</comment>
<dbReference type="InterPro" id="IPR000801">
    <property type="entry name" value="Esterase-like"/>
</dbReference>
<dbReference type="Gene3D" id="3.40.50.1820">
    <property type="entry name" value="alpha/beta hydrolase"/>
    <property type="match status" value="1"/>
</dbReference>
<evidence type="ECO:0000313" key="3">
    <source>
        <dbReference type="Proteomes" id="UP000741013"/>
    </source>
</evidence>
<accession>A0ABS4PVB3</accession>
<organism evidence="2 3">
    <name type="scientific">Amycolatopsis magusensis</name>
    <dbReference type="NCBI Taxonomy" id="882444"/>
    <lineage>
        <taxon>Bacteria</taxon>
        <taxon>Bacillati</taxon>
        <taxon>Actinomycetota</taxon>
        <taxon>Actinomycetes</taxon>
        <taxon>Pseudonocardiales</taxon>
        <taxon>Pseudonocardiaceae</taxon>
        <taxon>Amycolatopsis</taxon>
    </lineage>
</organism>
<dbReference type="PANTHER" id="PTHR48098">
    <property type="entry name" value="ENTEROCHELIN ESTERASE-RELATED"/>
    <property type="match status" value="1"/>
</dbReference>
<dbReference type="InterPro" id="IPR050583">
    <property type="entry name" value="Mycobacterial_A85_antigen"/>
</dbReference>
<dbReference type="SUPFAM" id="SSF53474">
    <property type="entry name" value="alpha/beta-Hydrolases"/>
    <property type="match status" value="1"/>
</dbReference>
<gene>
    <name evidence="2" type="ORF">JOM49_004907</name>
</gene>